<proteinExistence type="predicted"/>
<evidence type="ECO:0000313" key="2">
    <source>
        <dbReference type="Proteomes" id="UP000639004"/>
    </source>
</evidence>
<dbReference type="Proteomes" id="UP000639004">
    <property type="component" value="Unassembled WGS sequence"/>
</dbReference>
<gene>
    <name evidence="1" type="ORF">JEQ07_23855</name>
</gene>
<keyword evidence="2" id="KW-1185">Reference proteome</keyword>
<organism evidence="1 2">
    <name type="scientific">Serratia proteamaculans</name>
    <dbReference type="NCBI Taxonomy" id="28151"/>
    <lineage>
        <taxon>Bacteria</taxon>
        <taxon>Pseudomonadati</taxon>
        <taxon>Pseudomonadota</taxon>
        <taxon>Gammaproteobacteria</taxon>
        <taxon>Enterobacterales</taxon>
        <taxon>Yersiniaceae</taxon>
        <taxon>Serratia</taxon>
    </lineage>
</organism>
<sequence>MQDNIEKRVLRMNREAVMDLFRSCGFVDAHGHSLENCVDFIDLVDEVCSRYDDNEDTAA</sequence>
<dbReference type="RefSeq" id="WP_198642611.1">
    <property type="nucleotide sequence ID" value="NZ_JAEHSL010000035.1"/>
</dbReference>
<dbReference type="EMBL" id="JAEHSL010000035">
    <property type="protein sequence ID" value="MBI6183416.1"/>
    <property type="molecule type" value="Genomic_DNA"/>
</dbReference>
<reference evidence="1 2" key="1">
    <citation type="submission" date="2020-12" db="EMBL/GenBank/DDBJ databases">
        <title>Enhanced detection system for hospital associated transmission using whole genome sequencing surveillance.</title>
        <authorList>
            <person name="Harrison L.H."/>
            <person name="Van Tyne D."/>
            <person name="Marsh J.W."/>
            <person name="Griffith M.P."/>
            <person name="Snyder D.J."/>
            <person name="Cooper V.S."/>
            <person name="Mustapha M."/>
        </authorList>
    </citation>
    <scope>NUCLEOTIDE SEQUENCE [LARGE SCALE GENOMIC DNA]</scope>
    <source>
        <strain evidence="1 2">SER00238</strain>
    </source>
</reference>
<comment type="caution">
    <text evidence="1">The sequence shown here is derived from an EMBL/GenBank/DDBJ whole genome shotgun (WGS) entry which is preliminary data.</text>
</comment>
<evidence type="ECO:0000313" key="1">
    <source>
        <dbReference type="EMBL" id="MBI6183416.1"/>
    </source>
</evidence>
<name>A0ABS0U1H3_SERPR</name>
<protein>
    <submittedName>
        <fullName evidence="1">Uncharacterized protein</fullName>
    </submittedName>
</protein>
<accession>A0ABS0U1H3</accession>